<evidence type="ECO:0000313" key="2">
    <source>
        <dbReference type="EMBL" id="MBS4221407.1"/>
    </source>
</evidence>
<dbReference type="Pfam" id="PF04854">
    <property type="entry name" value="DUF624"/>
    <property type="match status" value="1"/>
</dbReference>
<keyword evidence="1" id="KW-0812">Transmembrane</keyword>
<keyword evidence="1" id="KW-1133">Transmembrane helix</keyword>
<evidence type="ECO:0000313" key="3">
    <source>
        <dbReference type="Proteomes" id="UP000676456"/>
    </source>
</evidence>
<proteinExistence type="predicted"/>
<feature type="transmembrane region" description="Helical" evidence="1">
    <location>
        <begin position="111"/>
        <end position="134"/>
    </location>
</feature>
<keyword evidence="3" id="KW-1185">Reference proteome</keyword>
<feature type="transmembrane region" description="Helical" evidence="1">
    <location>
        <begin position="177"/>
        <end position="197"/>
    </location>
</feature>
<reference evidence="2 3" key="1">
    <citation type="submission" date="2021-05" db="EMBL/GenBank/DDBJ databases">
        <title>Novel Bacillus species.</title>
        <authorList>
            <person name="Liu G."/>
        </authorList>
    </citation>
    <scope>NUCLEOTIDE SEQUENCE [LARGE SCALE GENOMIC DNA]</scope>
    <source>
        <strain evidence="2 3">FJAT-49682</strain>
    </source>
</reference>
<dbReference type="EMBL" id="JAGYPN010000001">
    <property type="protein sequence ID" value="MBS4221407.1"/>
    <property type="molecule type" value="Genomic_DNA"/>
</dbReference>
<keyword evidence="1" id="KW-0472">Membrane</keyword>
<feature type="transmembrane region" description="Helical" evidence="1">
    <location>
        <begin position="79"/>
        <end position="99"/>
    </location>
</feature>
<sequence length="215" mass="25318">MGNRYIGKLYTFCEWVMRIAYLNILWFFFTLVGLVILGITPATAAMFSVTRKWITGESDISIFKTFWQVYRVEFWRSQVFGLIFLITGLILFVDYKFFTSPTGANYIWLKYMFVILVLVYLNLLFYTFSLFSHYKLSFKTYFKNGLLMSIFYPIHSFLMIAGCIFVILFVINFPGLSPFFSVSMLSLWITVITHSVFAKVEQRKRLSDEKNLVSE</sequence>
<protein>
    <submittedName>
        <fullName evidence="2">YesL family protein</fullName>
    </submittedName>
</protein>
<evidence type="ECO:0000256" key="1">
    <source>
        <dbReference type="SAM" id="Phobius"/>
    </source>
</evidence>
<dbReference type="RefSeq" id="WP_213096429.1">
    <property type="nucleotide sequence ID" value="NZ_JAGYPH010000001.1"/>
</dbReference>
<comment type="caution">
    <text evidence="2">The sequence shown here is derived from an EMBL/GenBank/DDBJ whole genome shotgun (WGS) entry which is preliminary data.</text>
</comment>
<accession>A0A942UKJ0</accession>
<dbReference type="Proteomes" id="UP000676456">
    <property type="component" value="Unassembled WGS sequence"/>
</dbReference>
<feature type="transmembrane region" description="Helical" evidence="1">
    <location>
        <begin position="146"/>
        <end position="171"/>
    </location>
</feature>
<feature type="transmembrane region" description="Helical" evidence="1">
    <location>
        <begin position="24"/>
        <end position="47"/>
    </location>
</feature>
<organism evidence="2 3">
    <name type="scientific">Lederbergia citrea</name>
    <dbReference type="NCBI Taxonomy" id="2833581"/>
    <lineage>
        <taxon>Bacteria</taxon>
        <taxon>Bacillati</taxon>
        <taxon>Bacillota</taxon>
        <taxon>Bacilli</taxon>
        <taxon>Bacillales</taxon>
        <taxon>Bacillaceae</taxon>
        <taxon>Lederbergia</taxon>
    </lineage>
</organism>
<name>A0A942UKJ0_9BACI</name>
<dbReference type="AlphaFoldDB" id="A0A942UKJ0"/>
<dbReference type="InterPro" id="IPR006938">
    <property type="entry name" value="DUF624"/>
</dbReference>
<gene>
    <name evidence="2" type="ORF">KHA91_01385</name>
</gene>